<proteinExistence type="predicted"/>
<feature type="region of interest" description="Disordered" evidence="2">
    <location>
        <begin position="421"/>
        <end position="442"/>
    </location>
</feature>
<name>A0AAW2LI67_9LAMI</name>
<comment type="caution">
    <text evidence="3">The sequence shown here is derived from an EMBL/GenBank/DDBJ whole genome shotgun (WGS) entry which is preliminary data.</text>
</comment>
<reference evidence="3" key="1">
    <citation type="submission" date="2020-06" db="EMBL/GenBank/DDBJ databases">
        <authorList>
            <person name="Li T."/>
            <person name="Hu X."/>
            <person name="Zhang T."/>
            <person name="Song X."/>
            <person name="Zhang H."/>
            <person name="Dai N."/>
            <person name="Sheng W."/>
            <person name="Hou X."/>
            <person name="Wei L."/>
        </authorList>
    </citation>
    <scope>NUCLEOTIDE SEQUENCE</scope>
    <source>
        <strain evidence="3">G01</strain>
        <tissue evidence="3">Leaf</tissue>
    </source>
</reference>
<gene>
    <name evidence="3" type="ORF">Sangu_2001000</name>
</gene>
<keyword evidence="1" id="KW-0175">Coiled coil</keyword>
<evidence type="ECO:0000256" key="2">
    <source>
        <dbReference type="SAM" id="MobiDB-lite"/>
    </source>
</evidence>
<dbReference type="EMBL" id="JACGWK010000013">
    <property type="protein sequence ID" value="KAL0318448.1"/>
    <property type="molecule type" value="Genomic_DNA"/>
</dbReference>
<accession>A0AAW2LI67</accession>
<dbReference type="PANTHER" id="PTHR15140">
    <property type="entry name" value="TUBULIN-SPECIFIC CHAPERONE E"/>
    <property type="match status" value="1"/>
</dbReference>
<dbReference type="AlphaFoldDB" id="A0AAW2LI67"/>
<dbReference type="Gene3D" id="1.20.5.4130">
    <property type="match status" value="1"/>
</dbReference>
<dbReference type="SUPFAM" id="SSF52047">
    <property type="entry name" value="RNI-like"/>
    <property type="match status" value="1"/>
</dbReference>
<evidence type="ECO:0000313" key="3">
    <source>
        <dbReference type="EMBL" id="KAL0318448.1"/>
    </source>
</evidence>
<dbReference type="InterPro" id="IPR032675">
    <property type="entry name" value="LRR_dom_sf"/>
</dbReference>
<dbReference type="PANTHER" id="PTHR15140:SF33">
    <property type="entry name" value="LATE BLIGHT RESISTANCE PROTEIN HOMOLOG R1A-3 ISOFORM X1"/>
    <property type="match status" value="1"/>
</dbReference>
<dbReference type="Gene3D" id="3.80.10.10">
    <property type="entry name" value="Ribonuclease Inhibitor"/>
    <property type="match status" value="1"/>
</dbReference>
<sequence length="442" mass="50824">MEDLARQLAVVADEADDIIDFHVVNQLRERSQDKTRHMAALSSFCQDIEKIIKRIDSITEKLMMVKEERVDIQEQQPIVSGIWVLPHLLPVTRILWWDLMNACFRSWMSLLEMNLIFGSSQSSGWEALVFKSIHDESDVTSPLHTKLRCLKVKGYNRIEKNQKHIVPGTISLLWNLQILDLGHSKTVSLSEVWEMPKLRRLSINSSLPDVLEGQDSTILENLSTLSSSRGFSCSEEIVKRIPNLKKLYVVWPVSLDKLALFNKLESFSLKYNFCRLEDIDFPTSLKKLSLSRCLFPWEKMTIIGSSLPNLEVLKLNNAFKGREWNPVEGEFLRLKVLSIKNHDLEQWGAEDIHFPNLHGLYLEEMFELKDIPLSIGDIYTLHSIHFQNCGEFAMNSALEIVKDQKEKGNESLQVYVNGKPVDEEQGFSDSDLSFVDSDEEQS</sequence>
<feature type="coiled-coil region" evidence="1">
    <location>
        <begin position="48"/>
        <end position="75"/>
    </location>
</feature>
<organism evidence="3">
    <name type="scientific">Sesamum angustifolium</name>
    <dbReference type="NCBI Taxonomy" id="2727405"/>
    <lineage>
        <taxon>Eukaryota</taxon>
        <taxon>Viridiplantae</taxon>
        <taxon>Streptophyta</taxon>
        <taxon>Embryophyta</taxon>
        <taxon>Tracheophyta</taxon>
        <taxon>Spermatophyta</taxon>
        <taxon>Magnoliopsida</taxon>
        <taxon>eudicotyledons</taxon>
        <taxon>Gunneridae</taxon>
        <taxon>Pentapetalae</taxon>
        <taxon>asterids</taxon>
        <taxon>lamiids</taxon>
        <taxon>Lamiales</taxon>
        <taxon>Pedaliaceae</taxon>
        <taxon>Sesamum</taxon>
    </lineage>
</organism>
<protein>
    <submittedName>
        <fullName evidence="3">Uncharacterized protein</fullName>
    </submittedName>
</protein>
<reference evidence="3" key="2">
    <citation type="journal article" date="2024" name="Plant">
        <title>Genomic evolution and insights into agronomic trait innovations of Sesamum species.</title>
        <authorList>
            <person name="Miao H."/>
            <person name="Wang L."/>
            <person name="Qu L."/>
            <person name="Liu H."/>
            <person name="Sun Y."/>
            <person name="Le M."/>
            <person name="Wang Q."/>
            <person name="Wei S."/>
            <person name="Zheng Y."/>
            <person name="Lin W."/>
            <person name="Duan Y."/>
            <person name="Cao H."/>
            <person name="Xiong S."/>
            <person name="Wang X."/>
            <person name="Wei L."/>
            <person name="Li C."/>
            <person name="Ma Q."/>
            <person name="Ju M."/>
            <person name="Zhao R."/>
            <person name="Li G."/>
            <person name="Mu C."/>
            <person name="Tian Q."/>
            <person name="Mei H."/>
            <person name="Zhang T."/>
            <person name="Gao T."/>
            <person name="Zhang H."/>
        </authorList>
    </citation>
    <scope>NUCLEOTIDE SEQUENCE</scope>
    <source>
        <strain evidence="3">G01</strain>
    </source>
</reference>
<evidence type="ECO:0000256" key="1">
    <source>
        <dbReference type="SAM" id="Coils"/>
    </source>
</evidence>